<dbReference type="OrthoDB" id="439808at2759"/>
<dbReference type="SUPFAM" id="SSF54928">
    <property type="entry name" value="RNA-binding domain, RBD"/>
    <property type="match status" value="1"/>
</dbReference>
<name>A0A2R6QCT5_ACTCC</name>
<reference evidence="3" key="2">
    <citation type="journal article" date="2018" name="BMC Genomics">
        <title>A manually annotated Actinidia chinensis var. chinensis (kiwifruit) genome highlights the challenges associated with draft genomes and gene prediction in plants.</title>
        <authorList>
            <person name="Pilkington S.M."/>
            <person name="Crowhurst R."/>
            <person name="Hilario E."/>
            <person name="Nardozza S."/>
            <person name="Fraser L."/>
            <person name="Peng Y."/>
            <person name="Gunaseelan K."/>
            <person name="Simpson R."/>
            <person name="Tahir J."/>
            <person name="Deroles S.C."/>
            <person name="Templeton K."/>
            <person name="Luo Z."/>
            <person name="Davy M."/>
            <person name="Cheng C."/>
            <person name="McNeilage M."/>
            <person name="Scaglione D."/>
            <person name="Liu Y."/>
            <person name="Zhang Q."/>
            <person name="Datson P."/>
            <person name="De Silva N."/>
            <person name="Gardiner S.E."/>
            <person name="Bassett H."/>
            <person name="Chagne D."/>
            <person name="McCallum J."/>
            <person name="Dzierzon H."/>
            <person name="Deng C."/>
            <person name="Wang Y.Y."/>
            <person name="Barron L."/>
            <person name="Manako K."/>
            <person name="Bowen J."/>
            <person name="Foster T.M."/>
            <person name="Erridge Z.A."/>
            <person name="Tiffin H."/>
            <person name="Waite C.N."/>
            <person name="Davies K.M."/>
            <person name="Grierson E.P."/>
            <person name="Laing W.A."/>
            <person name="Kirk R."/>
            <person name="Chen X."/>
            <person name="Wood M."/>
            <person name="Montefiori M."/>
            <person name="Brummell D.A."/>
            <person name="Schwinn K.E."/>
            <person name="Catanach A."/>
            <person name="Fullerton C."/>
            <person name="Li D."/>
            <person name="Meiyalaghan S."/>
            <person name="Nieuwenhuizen N."/>
            <person name="Read N."/>
            <person name="Prakash R."/>
            <person name="Hunter D."/>
            <person name="Zhang H."/>
            <person name="McKenzie M."/>
            <person name="Knabel M."/>
            <person name="Harris A."/>
            <person name="Allan A.C."/>
            <person name="Gleave A."/>
            <person name="Chen A."/>
            <person name="Janssen B.J."/>
            <person name="Plunkett B."/>
            <person name="Ampomah-Dwamena C."/>
            <person name="Voogd C."/>
            <person name="Leif D."/>
            <person name="Lafferty D."/>
            <person name="Souleyre E.J.F."/>
            <person name="Varkonyi-Gasic E."/>
            <person name="Gambi F."/>
            <person name="Hanley J."/>
            <person name="Yao J.L."/>
            <person name="Cheung J."/>
            <person name="David K.M."/>
            <person name="Warren B."/>
            <person name="Marsh K."/>
            <person name="Snowden K.C."/>
            <person name="Lin-Wang K."/>
            <person name="Brian L."/>
            <person name="Martinez-Sanchez M."/>
            <person name="Wang M."/>
            <person name="Ileperuma N."/>
            <person name="Macnee N."/>
            <person name="Campin R."/>
            <person name="McAtee P."/>
            <person name="Drummond R.S.M."/>
            <person name="Espley R.V."/>
            <person name="Ireland H.S."/>
            <person name="Wu R."/>
            <person name="Atkinson R.G."/>
            <person name="Karunairetnam S."/>
            <person name="Bulley S."/>
            <person name="Chunkath S."/>
            <person name="Hanley Z."/>
            <person name="Storey R."/>
            <person name="Thrimawithana A.H."/>
            <person name="Thomson S."/>
            <person name="David C."/>
            <person name="Testolin R."/>
            <person name="Huang H."/>
            <person name="Hellens R.P."/>
            <person name="Schaffer R.J."/>
        </authorList>
    </citation>
    <scope>NUCLEOTIDE SEQUENCE [LARGE SCALE GENOMIC DNA]</scope>
    <source>
        <strain evidence="3">cv. Red5</strain>
    </source>
</reference>
<accession>A0A2R6QCT5</accession>
<dbReference type="Gene3D" id="3.30.70.330">
    <property type="match status" value="1"/>
</dbReference>
<dbReference type="InParanoid" id="A0A2R6QCT5"/>
<sequence length="77" mass="8588">MKYSLGSVARRLLSLHNNPTSNWPSYCSIFSSPFNNKLFVGGFSWSVDEKTLKDAFASYGDVTEGIFRLTIADKLCS</sequence>
<protein>
    <submittedName>
        <fullName evidence="2">Glycine-rich RNA-binding protein</fullName>
    </submittedName>
</protein>
<proteinExistence type="predicted"/>
<dbReference type="EMBL" id="NKQK01000017">
    <property type="protein sequence ID" value="PSS05944.1"/>
    <property type="molecule type" value="Genomic_DNA"/>
</dbReference>
<dbReference type="AlphaFoldDB" id="A0A2R6QCT5"/>
<feature type="domain" description="RRM" evidence="1">
    <location>
        <begin position="38"/>
        <end position="64"/>
    </location>
</feature>
<dbReference type="Pfam" id="PF00076">
    <property type="entry name" value="RRM_1"/>
    <property type="match status" value="1"/>
</dbReference>
<dbReference type="GO" id="GO:0003723">
    <property type="term" value="F:RNA binding"/>
    <property type="evidence" value="ECO:0007669"/>
    <property type="project" value="InterPro"/>
</dbReference>
<evidence type="ECO:0000313" key="3">
    <source>
        <dbReference type="Proteomes" id="UP000241394"/>
    </source>
</evidence>
<keyword evidence="3" id="KW-1185">Reference proteome</keyword>
<dbReference type="Proteomes" id="UP000241394">
    <property type="component" value="Chromosome LG17"/>
</dbReference>
<reference evidence="2 3" key="1">
    <citation type="submission" date="2017-07" db="EMBL/GenBank/DDBJ databases">
        <title>An improved, manually edited Actinidia chinensis var. chinensis (kiwifruit) genome highlights the challenges associated with draft genomes and gene prediction in plants.</title>
        <authorList>
            <person name="Pilkington S."/>
            <person name="Crowhurst R."/>
            <person name="Hilario E."/>
            <person name="Nardozza S."/>
            <person name="Fraser L."/>
            <person name="Peng Y."/>
            <person name="Gunaseelan K."/>
            <person name="Simpson R."/>
            <person name="Tahir J."/>
            <person name="Deroles S."/>
            <person name="Templeton K."/>
            <person name="Luo Z."/>
            <person name="Davy M."/>
            <person name="Cheng C."/>
            <person name="Mcneilage M."/>
            <person name="Scaglione D."/>
            <person name="Liu Y."/>
            <person name="Zhang Q."/>
            <person name="Datson P."/>
            <person name="De Silva N."/>
            <person name="Gardiner S."/>
            <person name="Bassett H."/>
            <person name="Chagne D."/>
            <person name="Mccallum J."/>
            <person name="Dzierzon H."/>
            <person name="Deng C."/>
            <person name="Wang Y.-Y."/>
            <person name="Barron N."/>
            <person name="Manako K."/>
            <person name="Bowen J."/>
            <person name="Foster T."/>
            <person name="Erridge Z."/>
            <person name="Tiffin H."/>
            <person name="Waite C."/>
            <person name="Davies K."/>
            <person name="Grierson E."/>
            <person name="Laing W."/>
            <person name="Kirk R."/>
            <person name="Chen X."/>
            <person name="Wood M."/>
            <person name="Montefiori M."/>
            <person name="Brummell D."/>
            <person name="Schwinn K."/>
            <person name="Catanach A."/>
            <person name="Fullerton C."/>
            <person name="Li D."/>
            <person name="Meiyalaghan S."/>
            <person name="Nieuwenhuizen N."/>
            <person name="Read N."/>
            <person name="Prakash R."/>
            <person name="Hunter D."/>
            <person name="Zhang H."/>
            <person name="Mckenzie M."/>
            <person name="Knabel M."/>
            <person name="Harris A."/>
            <person name="Allan A."/>
            <person name="Chen A."/>
            <person name="Janssen B."/>
            <person name="Plunkett B."/>
            <person name="Dwamena C."/>
            <person name="Voogd C."/>
            <person name="Leif D."/>
            <person name="Lafferty D."/>
            <person name="Souleyre E."/>
            <person name="Varkonyi-Gasic E."/>
            <person name="Gambi F."/>
            <person name="Hanley J."/>
            <person name="Yao J.-L."/>
            <person name="Cheung J."/>
            <person name="David K."/>
            <person name="Warren B."/>
            <person name="Marsh K."/>
            <person name="Snowden K."/>
            <person name="Lin-Wang K."/>
            <person name="Brian L."/>
            <person name="Martinez-Sanchez M."/>
            <person name="Wang M."/>
            <person name="Ileperuma N."/>
            <person name="Macnee N."/>
            <person name="Campin R."/>
            <person name="Mcatee P."/>
            <person name="Drummond R."/>
            <person name="Espley R."/>
            <person name="Ireland H."/>
            <person name="Wu R."/>
            <person name="Atkinson R."/>
            <person name="Karunairetnam S."/>
            <person name="Bulley S."/>
            <person name="Chunkath S."/>
            <person name="Hanley Z."/>
            <person name="Storey R."/>
            <person name="Thrimawithana A."/>
            <person name="Thomson S."/>
            <person name="David C."/>
            <person name="Testolin R."/>
        </authorList>
    </citation>
    <scope>NUCLEOTIDE SEQUENCE [LARGE SCALE GENOMIC DNA]</scope>
    <source>
        <strain evidence="3">cv. Red5</strain>
        <tissue evidence="2">Young leaf</tissue>
    </source>
</reference>
<dbReference type="Gramene" id="PSS05944">
    <property type="protein sequence ID" value="PSS05944"/>
    <property type="gene ID" value="CEY00_Acc19246"/>
</dbReference>
<gene>
    <name evidence="2" type="ORF">CEY00_Acc19246</name>
</gene>
<comment type="caution">
    <text evidence="2">The sequence shown here is derived from an EMBL/GenBank/DDBJ whole genome shotgun (WGS) entry which is preliminary data.</text>
</comment>
<dbReference type="InterPro" id="IPR012677">
    <property type="entry name" value="Nucleotide-bd_a/b_plait_sf"/>
</dbReference>
<evidence type="ECO:0000313" key="2">
    <source>
        <dbReference type="EMBL" id="PSS05944.1"/>
    </source>
</evidence>
<dbReference type="STRING" id="1590841.A0A2R6QCT5"/>
<evidence type="ECO:0000259" key="1">
    <source>
        <dbReference type="Pfam" id="PF00076"/>
    </source>
</evidence>
<organism evidence="2 3">
    <name type="scientific">Actinidia chinensis var. chinensis</name>
    <name type="common">Chinese soft-hair kiwi</name>
    <dbReference type="NCBI Taxonomy" id="1590841"/>
    <lineage>
        <taxon>Eukaryota</taxon>
        <taxon>Viridiplantae</taxon>
        <taxon>Streptophyta</taxon>
        <taxon>Embryophyta</taxon>
        <taxon>Tracheophyta</taxon>
        <taxon>Spermatophyta</taxon>
        <taxon>Magnoliopsida</taxon>
        <taxon>eudicotyledons</taxon>
        <taxon>Gunneridae</taxon>
        <taxon>Pentapetalae</taxon>
        <taxon>asterids</taxon>
        <taxon>Ericales</taxon>
        <taxon>Actinidiaceae</taxon>
        <taxon>Actinidia</taxon>
    </lineage>
</organism>
<dbReference type="InterPro" id="IPR000504">
    <property type="entry name" value="RRM_dom"/>
</dbReference>
<dbReference type="InterPro" id="IPR035979">
    <property type="entry name" value="RBD_domain_sf"/>
</dbReference>